<dbReference type="SUPFAM" id="SSF63737">
    <property type="entry name" value="Leukotriene A4 hydrolase N-terminal domain"/>
    <property type="match status" value="1"/>
</dbReference>
<dbReference type="EMBL" id="BONZ01000041">
    <property type="protein sequence ID" value="GIH16258.1"/>
    <property type="molecule type" value="Genomic_DNA"/>
</dbReference>
<dbReference type="InterPro" id="IPR042097">
    <property type="entry name" value="Aminopeptidase_N-like_N_sf"/>
</dbReference>
<keyword evidence="2" id="KW-1185">Reference proteome</keyword>
<comment type="caution">
    <text evidence="1">The sequence shown here is derived from an EMBL/GenBank/DDBJ whole genome shotgun (WGS) entry which is preliminary data.</text>
</comment>
<gene>
    <name evidence="1" type="ORF">Raf01_44300</name>
</gene>
<proteinExistence type="predicted"/>
<name>A0A8J3VSA8_9ACTN</name>
<dbReference type="Proteomes" id="UP000642748">
    <property type="component" value="Unassembled WGS sequence"/>
</dbReference>
<organism evidence="1 2">
    <name type="scientific">Rugosimonospora africana</name>
    <dbReference type="NCBI Taxonomy" id="556532"/>
    <lineage>
        <taxon>Bacteria</taxon>
        <taxon>Bacillati</taxon>
        <taxon>Actinomycetota</taxon>
        <taxon>Actinomycetes</taxon>
        <taxon>Micromonosporales</taxon>
        <taxon>Micromonosporaceae</taxon>
        <taxon>Rugosimonospora</taxon>
    </lineage>
</organism>
<sequence>MAGSAGLGDPLFPLAGNGGYDVSHYDLHLNYQPSSHRLAGTVTVSATATENLSRFDLDLRGFTISRLTVDGRGASFHRDGQELVITPRSPLRDHHRFTVTVEYAGVPEVVTDPDNSIEG</sequence>
<evidence type="ECO:0000313" key="2">
    <source>
        <dbReference type="Proteomes" id="UP000642748"/>
    </source>
</evidence>
<accession>A0A8J3VSA8</accession>
<evidence type="ECO:0000313" key="1">
    <source>
        <dbReference type="EMBL" id="GIH16258.1"/>
    </source>
</evidence>
<protein>
    <submittedName>
        <fullName evidence="1">Uncharacterized protein</fullName>
    </submittedName>
</protein>
<dbReference type="AlphaFoldDB" id="A0A8J3VSA8"/>
<reference evidence="1" key="1">
    <citation type="submission" date="2021-01" db="EMBL/GenBank/DDBJ databases">
        <title>Whole genome shotgun sequence of Rugosimonospora africana NBRC 104875.</title>
        <authorList>
            <person name="Komaki H."/>
            <person name="Tamura T."/>
        </authorList>
    </citation>
    <scope>NUCLEOTIDE SEQUENCE</scope>
    <source>
        <strain evidence="1">NBRC 104875</strain>
    </source>
</reference>
<dbReference type="Gene3D" id="2.60.40.1730">
    <property type="entry name" value="tricorn interacting facor f3 domain"/>
    <property type="match status" value="1"/>
</dbReference>